<accession>A0A174LBA3</accession>
<dbReference type="RefSeq" id="WP_055155013.1">
    <property type="nucleotide sequence ID" value="NZ_CYZU01000064.1"/>
</dbReference>
<protein>
    <submittedName>
        <fullName evidence="1">Uncharacterized protein</fullName>
    </submittedName>
</protein>
<organism evidence="1 2">
    <name type="scientific">Faecalicatena contorta</name>
    <dbReference type="NCBI Taxonomy" id="39482"/>
    <lineage>
        <taxon>Bacteria</taxon>
        <taxon>Bacillati</taxon>
        <taxon>Bacillota</taxon>
        <taxon>Clostridia</taxon>
        <taxon>Lachnospirales</taxon>
        <taxon>Lachnospiraceae</taxon>
        <taxon>Faecalicatena</taxon>
    </lineage>
</organism>
<evidence type="ECO:0000313" key="1">
    <source>
        <dbReference type="EMBL" id="CUP18710.1"/>
    </source>
</evidence>
<dbReference type="AlphaFoldDB" id="A0A174LBA3"/>
<proteinExistence type="predicted"/>
<name>A0A174LBA3_9FIRM</name>
<evidence type="ECO:0000313" key="2">
    <source>
        <dbReference type="Proteomes" id="UP000095544"/>
    </source>
</evidence>
<gene>
    <name evidence="1" type="ORF">ERS852491_04496</name>
</gene>
<dbReference type="Proteomes" id="UP000095544">
    <property type="component" value="Unassembled WGS sequence"/>
</dbReference>
<dbReference type="OrthoDB" id="2040535at2"/>
<dbReference type="EMBL" id="CYZU01000064">
    <property type="protein sequence ID" value="CUP18710.1"/>
    <property type="molecule type" value="Genomic_DNA"/>
</dbReference>
<reference evidence="1 2" key="1">
    <citation type="submission" date="2015-09" db="EMBL/GenBank/DDBJ databases">
        <authorList>
            <consortium name="Pathogen Informatics"/>
        </authorList>
    </citation>
    <scope>NUCLEOTIDE SEQUENCE [LARGE SCALE GENOMIC DNA]</scope>
    <source>
        <strain evidence="1 2">2789STDY5834876</strain>
    </source>
</reference>
<sequence>MIEKHISEKQFNFIQERDKIFIIEFTKELEKMGYTYGGEIGSGYCWGKYMLIFRKAGVKSKNVVARIYIKEDSIVLRLFLNDVTKHAAYISAAPEHIQMAFTGDYGTCKHCKGDNCKFRKDYEIGCIKYEKCNGTTFEYHDPKIENLADYLALFKEFYLRSSRL</sequence>